<reference evidence="3 4" key="1">
    <citation type="submission" date="2011-11" db="EMBL/GenBank/DDBJ databases">
        <title>Improved High-Quality Draft sequence of Beggiatoa alba B18lD.</title>
        <authorList>
            <consortium name="US DOE Joint Genome Institute"/>
            <person name="Lucas S."/>
            <person name="Han J."/>
            <person name="Lapidus A."/>
            <person name="Cheng J.-F."/>
            <person name="Goodwin L."/>
            <person name="Pitluck S."/>
            <person name="Peters L."/>
            <person name="Mikhailova N."/>
            <person name="Held B."/>
            <person name="Detter J.C."/>
            <person name="Han C."/>
            <person name="Tapia R."/>
            <person name="Land M."/>
            <person name="Hauser L."/>
            <person name="Kyrpides N."/>
            <person name="Ivanova N."/>
            <person name="Pagani I."/>
            <person name="Samuel K."/>
            <person name="Teske A."/>
            <person name="Mueller J."/>
            <person name="Woyke T."/>
        </authorList>
    </citation>
    <scope>NUCLEOTIDE SEQUENCE [LARGE SCALE GENOMIC DNA]</scope>
    <source>
        <strain evidence="3 4">B18LD</strain>
    </source>
</reference>
<dbReference type="EMBL" id="JH600070">
    <property type="protein sequence ID" value="EIJ42350.1"/>
    <property type="molecule type" value="Genomic_DNA"/>
</dbReference>
<keyword evidence="4" id="KW-1185">Reference proteome</keyword>
<feature type="coiled-coil region" evidence="1">
    <location>
        <begin position="21"/>
        <end position="48"/>
    </location>
</feature>
<protein>
    <submittedName>
        <fullName evidence="3">Uncharacterized protein</fullName>
    </submittedName>
</protein>
<keyword evidence="2" id="KW-0812">Transmembrane</keyword>
<dbReference type="Proteomes" id="UP000005744">
    <property type="component" value="Unassembled WGS sequence"/>
</dbReference>
<evidence type="ECO:0000313" key="4">
    <source>
        <dbReference type="Proteomes" id="UP000005744"/>
    </source>
</evidence>
<evidence type="ECO:0000313" key="3">
    <source>
        <dbReference type="EMBL" id="EIJ42350.1"/>
    </source>
</evidence>
<proteinExistence type="predicted"/>
<sequence>MKEKTLFIIMLVLLSILSTFVVQLYLENKELKKDVAEKQAEIVQKDKDIEEVTRLVKKFTSEVTCIKNPFK</sequence>
<keyword evidence="1" id="KW-0175">Coiled coil</keyword>
<keyword evidence="2" id="KW-1133">Transmembrane helix</keyword>
<accession>I3CFF7</accession>
<evidence type="ECO:0000256" key="1">
    <source>
        <dbReference type="SAM" id="Coils"/>
    </source>
</evidence>
<keyword evidence="2" id="KW-0472">Membrane</keyword>
<feature type="transmembrane region" description="Helical" evidence="2">
    <location>
        <begin position="6"/>
        <end position="26"/>
    </location>
</feature>
<name>I3CFF7_9GAMM</name>
<organism evidence="3 4">
    <name type="scientific">Beggiatoa alba B18LD</name>
    <dbReference type="NCBI Taxonomy" id="395493"/>
    <lineage>
        <taxon>Bacteria</taxon>
        <taxon>Pseudomonadati</taxon>
        <taxon>Pseudomonadota</taxon>
        <taxon>Gammaproteobacteria</taxon>
        <taxon>Thiotrichales</taxon>
        <taxon>Thiotrichaceae</taxon>
        <taxon>Beggiatoa</taxon>
    </lineage>
</organism>
<gene>
    <name evidence="3" type="ORF">BegalDRAFT_1462</name>
</gene>
<dbReference type="HOGENOM" id="CLU_2731871_0_0_6"/>
<dbReference type="STRING" id="395493.BegalDRAFT_1462"/>
<evidence type="ECO:0000256" key="2">
    <source>
        <dbReference type="SAM" id="Phobius"/>
    </source>
</evidence>
<dbReference type="RefSeq" id="WP_002685203.1">
    <property type="nucleotide sequence ID" value="NZ_JH600070.1"/>
</dbReference>
<dbReference type="AlphaFoldDB" id="I3CFF7"/>